<feature type="non-terminal residue" evidence="8">
    <location>
        <position position="1"/>
    </location>
</feature>
<dbReference type="GO" id="GO:0006355">
    <property type="term" value="P:regulation of DNA-templated transcription"/>
    <property type="evidence" value="ECO:0007669"/>
    <property type="project" value="UniProtKB-ARBA"/>
</dbReference>
<evidence type="ECO:0000313" key="9">
    <source>
        <dbReference type="Proteomes" id="UP001497623"/>
    </source>
</evidence>
<feature type="domain" description="C2H2-type" evidence="7">
    <location>
        <begin position="47"/>
        <end position="74"/>
    </location>
</feature>
<dbReference type="FunFam" id="3.30.160.60:FF:002402">
    <property type="entry name" value="Zinc finger protein 347"/>
    <property type="match status" value="1"/>
</dbReference>
<dbReference type="FunFam" id="3.30.160.60:FF:000478">
    <property type="entry name" value="Zinc finger protein 133"/>
    <property type="match status" value="1"/>
</dbReference>
<dbReference type="PROSITE" id="PS50157">
    <property type="entry name" value="ZINC_FINGER_C2H2_2"/>
    <property type="match status" value="5"/>
</dbReference>
<dbReference type="SMART" id="SM00355">
    <property type="entry name" value="ZnF_C2H2"/>
    <property type="match status" value="5"/>
</dbReference>
<organism evidence="8 9">
    <name type="scientific">Meganyctiphanes norvegica</name>
    <name type="common">Northern krill</name>
    <name type="synonym">Thysanopoda norvegica</name>
    <dbReference type="NCBI Taxonomy" id="48144"/>
    <lineage>
        <taxon>Eukaryota</taxon>
        <taxon>Metazoa</taxon>
        <taxon>Ecdysozoa</taxon>
        <taxon>Arthropoda</taxon>
        <taxon>Crustacea</taxon>
        <taxon>Multicrustacea</taxon>
        <taxon>Malacostraca</taxon>
        <taxon>Eumalacostraca</taxon>
        <taxon>Eucarida</taxon>
        <taxon>Euphausiacea</taxon>
        <taxon>Euphausiidae</taxon>
        <taxon>Meganyctiphanes</taxon>
    </lineage>
</organism>
<keyword evidence="5" id="KW-0539">Nucleus</keyword>
<dbReference type="FunFam" id="3.30.160.60:FF:002343">
    <property type="entry name" value="Zinc finger protein 33A"/>
    <property type="match status" value="1"/>
</dbReference>
<proteinExistence type="predicted"/>
<feature type="domain" description="C2H2-type" evidence="7">
    <location>
        <begin position="210"/>
        <end position="237"/>
    </location>
</feature>
<evidence type="ECO:0000256" key="3">
    <source>
        <dbReference type="ARBA" id="ARBA00022771"/>
    </source>
</evidence>
<evidence type="ECO:0000256" key="2">
    <source>
        <dbReference type="ARBA" id="ARBA00022737"/>
    </source>
</evidence>
<evidence type="ECO:0000313" key="8">
    <source>
        <dbReference type="EMBL" id="CAL4087322.1"/>
    </source>
</evidence>
<dbReference type="InterPro" id="IPR013087">
    <property type="entry name" value="Znf_C2H2_type"/>
</dbReference>
<gene>
    <name evidence="8" type="ORF">MNOR_LOCUS13201</name>
</gene>
<keyword evidence="1" id="KW-0479">Metal-binding</keyword>
<keyword evidence="3 6" id="KW-0863">Zinc-finger</keyword>
<sequence length="239" mass="28032">GYPNSQFEENYDFRNHTNIIEEIGDNKRLLDPPINIERDKLVPQNQYSCCHCGKAFKRNSNLIVHMRTHTGEKPYESNKPYPYSHFEENDDLRKHTNKIEEIGDNIRLLDPPINIELGKLVPQNQLSCCHCGKAFKHNHHLIRHMRTHTGEKPYHCTHCDKCFSTSHHLKRHLRIHTGEKPYQCSQCTKAFSHPSQFARHKYTHTNDSPYKCSQCNKVFSQKSDLTCHIMVHTGEKPYT</sequence>
<dbReference type="Proteomes" id="UP001497623">
    <property type="component" value="Unassembled WGS sequence"/>
</dbReference>
<comment type="caution">
    <text evidence="8">The sequence shown here is derived from an EMBL/GenBank/DDBJ whole genome shotgun (WGS) entry which is preliminary data.</text>
</comment>
<feature type="domain" description="C2H2-type" evidence="7">
    <location>
        <begin position="182"/>
        <end position="209"/>
    </location>
</feature>
<dbReference type="EMBL" id="CAXKWB010007470">
    <property type="protein sequence ID" value="CAL4087322.1"/>
    <property type="molecule type" value="Genomic_DNA"/>
</dbReference>
<dbReference type="InterPro" id="IPR050826">
    <property type="entry name" value="Krueppel_C2H2_ZnFinger"/>
</dbReference>
<feature type="domain" description="C2H2-type" evidence="7">
    <location>
        <begin position="126"/>
        <end position="153"/>
    </location>
</feature>
<dbReference type="SUPFAM" id="SSF57667">
    <property type="entry name" value="beta-beta-alpha zinc fingers"/>
    <property type="match status" value="3"/>
</dbReference>
<protein>
    <recommendedName>
        <fullName evidence="7">C2H2-type domain-containing protein</fullName>
    </recommendedName>
</protein>
<dbReference type="AlphaFoldDB" id="A0AAV2QKK0"/>
<feature type="domain" description="C2H2-type" evidence="7">
    <location>
        <begin position="154"/>
        <end position="181"/>
    </location>
</feature>
<name>A0AAV2QKK0_MEGNR</name>
<dbReference type="Pfam" id="PF00096">
    <property type="entry name" value="zf-C2H2"/>
    <property type="match status" value="5"/>
</dbReference>
<reference evidence="8 9" key="1">
    <citation type="submission" date="2024-05" db="EMBL/GenBank/DDBJ databases">
        <authorList>
            <person name="Wallberg A."/>
        </authorList>
    </citation>
    <scope>NUCLEOTIDE SEQUENCE [LARGE SCALE GENOMIC DNA]</scope>
</reference>
<dbReference type="InterPro" id="IPR036236">
    <property type="entry name" value="Znf_C2H2_sf"/>
</dbReference>
<evidence type="ECO:0000256" key="1">
    <source>
        <dbReference type="ARBA" id="ARBA00022723"/>
    </source>
</evidence>
<evidence type="ECO:0000256" key="5">
    <source>
        <dbReference type="ARBA" id="ARBA00023242"/>
    </source>
</evidence>
<keyword evidence="4" id="KW-0862">Zinc</keyword>
<evidence type="ECO:0000256" key="6">
    <source>
        <dbReference type="PROSITE-ProRule" id="PRU00042"/>
    </source>
</evidence>
<feature type="non-terminal residue" evidence="8">
    <location>
        <position position="239"/>
    </location>
</feature>
<accession>A0AAV2QKK0</accession>
<evidence type="ECO:0000259" key="7">
    <source>
        <dbReference type="PROSITE" id="PS50157"/>
    </source>
</evidence>
<dbReference type="GO" id="GO:0008270">
    <property type="term" value="F:zinc ion binding"/>
    <property type="evidence" value="ECO:0007669"/>
    <property type="project" value="UniProtKB-KW"/>
</dbReference>
<keyword evidence="2" id="KW-0677">Repeat</keyword>
<keyword evidence="9" id="KW-1185">Reference proteome</keyword>
<dbReference type="Gene3D" id="3.30.160.60">
    <property type="entry name" value="Classic Zinc Finger"/>
    <property type="match status" value="5"/>
</dbReference>
<dbReference type="PROSITE" id="PS00028">
    <property type="entry name" value="ZINC_FINGER_C2H2_1"/>
    <property type="match status" value="5"/>
</dbReference>
<evidence type="ECO:0000256" key="4">
    <source>
        <dbReference type="ARBA" id="ARBA00022833"/>
    </source>
</evidence>
<dbReference type="FunFam" id="3.30.160.60:FF:001119">
    <property type="entry name" value="zinc finger protein 408"/>
    <property type="match status" value="1"/>
</dbReference>
<dbReference type="FunFam" id="3.30.160.60:FF:000358">
    <property type="entry name" value="zinc finger protein 24"/>
    <property type="match status" value="1"/>
</dbReference>
<dbReference type="PANTHER" id="PTHR24377">
    <property type="entry name" value="IP01015P-RELATED"/>
    <property type="match status" value="1"/>
</dbReference>